<organism evidence="7 8">
    <name type="scientific">Diversispora eburnea</name>
    <dbReference type="NCBI Taxonomy" id="1213867"/>
    <lineage>
        <taxon>Eukaryota</taxon>
        <taxon>Fungi</taxon>
        <taxon>Fungi incertae sedis</taxon>
        <taxon>Mucoromycota</taxon>
        <taxon>Glomeromycotina</taxon>
        <taxon>Glomeromycetes</taxon>
        <taxon>Diversisporales</taxon>
        <taxon>Diversisporaceae</taxon>
        <taxon>Diversispora</taxon>
    </lineage>
</organism>
<evidence type="ECO:0000256" key="1">
    <source>
        <dbReference type="ARBA" id="ARBA00004141"/>
    </source>
</evidence>
<dbReference type="InterPro" id="IPR027417">
    <property type="entry name" value="P-loop_NTPase"/>
</dbReference>
<dbReference type="PANTHER" id="PTHR43394">
    <property type="entry name" value="ATP-DEPENDENT PERMEASE MDL1, MITOCHONDRIAL"/>
    <property type="match status" value="1"/>
</dbReference>
<feature type="non-terminal residue" evidence="7">
    <location>
        <position position="1"/>
    </location>
</feature>
<evidence type="ECO:0000313" key="7">
    <source>
        <dbReference type="EMBL" id="CAG8660835.1"/>
    </source>
</evidence>
<evidence type="ECO:0000256" key="2">
    <source>
        <dbReference type="ARBA" id="ARBA00022692"/>
    </source>
</evidence>
<keyword evidence="8" id="KW-1185">Reference proteome</keyword>
<evidence type="ECO:0000256" key="4">
    <source>
        <dbReference type="ARBA" id="ARBA00023136"/>
    </source>
</evidence>
<dbReference type="EMBL" id="CAJVPK010008423">
    <property type="protein sequence ID" value="CAG8660835.1"/>
    <property type="molecule type" value="Genomic_DNA"/>
</dbReference>
<dbReference type="InterPro" id="IPR039421">
    <property type="entry name" value="Type_1_exporter"/>
</dbReference>
<dbReference type="SUPFAM" id="SSF52540">
    <property type="entry name" value="P-loop containing nucleoside triphosphate hydrolases"/>
    <property type="match status" value="1"/>
</dbReference>
<comment type="caution">
    <text evidence="7">The sequence shown here is derived from an EMBL/GenBank/DDBJ whole genome shotgun (WGS) entry which is preliminary data.</text>
</comment>
<feature type="domain" description="ABC transmembrane type-1" evidence="6">
    <location>
        <begin position="150"/>
        <end position="220"/>
    </location>
</feature>
<dbReference type="Gene3D" id="3.40.50.300">
    <property type="entry name" value="P-loop containing nucleotide triphosphate hydrolases"/>
    <property type="match status" value="1"/>
</dbReference>
<evidence type="ECO:0000256" key="3">
    <source>
        <dbReference type="ARBA" id="ARBA00022989"/>
    </source>
</evidence>
<evidence type="ECO:0000259" key="6">
    <source>
        <dbReference type="PROSITE" id="PS50929"/>
    </source>
</evidence>
<keyword evidence="3 5" id="KW-1133">Transmembrane helix</keyword>
<proteinExistence type="predicted"/>
<dbReference type="OrthoDB" id="6500128at2759"/>
<dbReference type="Pfam" id="PF00664">
    <property type="entry name" value="ABC_membrane"/>
    <property type="match status" value="1"/>
</dbReference>
<evidence type="ECO:0000256" key="5">
    <source>
        <dbReference type="SAM" id="Phobius"/>
    </source>
</evidence>
<dbReference type="PROSITE" id="PS50929">
    <property type="entry name" value="ABC_TM1F"/>
    <property type="match status" value="1"/>
</dbReference>
<protein>
    <submittedName>
        <fullName evidence="7">3594_t:CDS:1</fullName>
    </submittedName>
</protein>
<dbReference type="Proteomes" id="UP000789706">
    <property type="component" value="Unassembled WGS sequence"/>
</dbReference>
<evidence type="ECO:0000313" key="8">
    <source>
        <dbReference type="Proteomes" id="UP000789706"/>
    </source>
</evidence>
<dbReference type="SUPFAM" id="SSF90123">
    <property type="entry name" value="ABC transporter transmembrane region"/>
    <property type="match status" value="1"/>
</dbReference>
<dbReference type="GO" id="GO:0090374">
    <property type="term" value="P:oligopeptide export from mitochondrion"/>
    <property type="evidence" value="ECO:0007669"/>
    <property type="project" value="TreeGrafter"/>
</dbReference>
<dbReference type="GO" id="GO:0005524">
    <property type="term" value="F:ATP binding"/>
    <property type="evidence" value="ECO:0007669"/>
    <property type="project" value="InterPro"/>
</dbReference>
<dbReference type="GO" id="GO:0015421">
    <property type="term" value="F:ABC-type oligopeptide transporter activity"/>
    <property type="evidence" value="ECO:0007669"/>
    <property type="project" value="TreeGrafter"/>
</dbReference>
<feature type="non-terminal residue" evidence="7">
    <location>
        <position position="220"/>
    </location>
</feature>
<gene>
    <name evidence="7" type="ORF">DEBURN_LOCUS11751</name>
</gene>
<dbReference type="PANTHER" id="PTHR43394:SF1">
    <property type="entry name" value="ATP-BINDING CASSETTE SUB-FAMILY B MEMBER 10, MITOCHONDRIAL"/>
    <property type="match status" value="1"/>
</dbReference>
<dbReference type="Gene3D" id="1.20.1560.10">
    <property type="entry name" value="ABC transporter type 1, transmembrane domain"/>
    <property type="match status" value="1"/>
</dbReference>
<dbReference type="AlphaFoldDB" id="A0A9N9HB89"/>
<dbReference type="InterPro" id="IPR036640">
    <property type="entry name" value="ABC1_TM_sf"/>
</dbReference>
<keyword evidence="2 5" id="KW-0812">Transmembrane</keyword>
<dbReference type="GO" id="GO:0005743">
    <property type="term" value="C:mitochondrial inner membrane"/>
    <property type="evidence" value="ECO:0007669"/>
    <property type="project" value="TreeGrafter"/>
</dbReference>
<reference evidence="7" key="1">
    <citation type="submission" date="2021-06" db="EMBL/GenBank/DDBJ databases">
        <authorList>
            <person name="Kallberg Y."/>
            <person name="Tangrot J."/>
            <person name="Rosling A."/>
        </authorList>
    </citation>
    <scope>NUCLEOTIDE SEQUENCE</scope>
    <source>
        <strain evidence="7">AZ414A</strain>
    </source>
</reference>
<feature type="transmembrane region" description="Helical" evidence="5">
    <location>
        <begin position="185"/>
        <end position="211"/>
    </location>
</feature>
<feature type="transmembrane region" description="Helical" evidence="5">
    <location>
        <begin position="146"/>
        <end position="173"/>
    </location>
</feature>
<comment type="subcellular location">
    <subcellularLocation>
        <location evidence="1">Membrane</location>
        <topology evidence="1">Multi-pass membrane protein</topology>
    </subcellularLocation>
</comment>
<keyword evidence="4 5" id="KW-0472">Membrane</keyword>
<name>A0A9N9HB89_9GLOM</name>
<accession>A0A9N9HB89</accession>
<dbReference type="InterPro" id="IPR011527">
    <property type="entry name" value="ABC1_TM_dom"/>
</dbReference>
<sequence length="220" mass="24676">ALDKATASKSFTSIVIAHRLSTVKNADKIVVMNQGEIVEIGNHEELIAKRGAYYNLIKAQDLKVGDNDVEEIEVSSQSEDDPDIKIVFEEKDLRRIPTKNSNKSKMTTKDSFDGSLKSLEEEEDKKKLKQPSPYGKILKLLQKSEYPLLFTGLIGSVISGLILPIFSVLLINILNSFSKTEDSNFWSLMIFIQAIASAVGNFGHTFFFAFVGEKLTWRLR</sequence>